<name>A0A1I4RNZ9_9GAMM</name>
<dbReference type="Gene3D" id="3.40.630.30">
    <property type="match status" value="1"/>
</dbReference>
<dbReference type="GO" id="GO:0016747">
    <property type="term" value="F:acyltransferase activity, transferring groups other than amino-acyl groups"/>
    <property type="evidence" value="ECO:0007669"/>
    <property type="project" value="InterPro"/>
</dbReference>
<dbReference type="InterPro" id="IPR000182">
    <property type="entry name" value="GNAT_dom"/>
</dbReference>
<protein>
    <submittedName>
        <fullName evidence="2">Acetyltransferase (GNAT) family protein</fullName>
    </submittedName>
</protein>
<dbReference type="InterPro" id="IPR016181">
    <property type="entry name" value="Acyl_CoA_acyltransferase"/>
</dbReference>
<gene>
    <name evidence="2" type="ORF">SAMN04487963_2871</name>
</gene>
<accession>A0A1I4RNZ9</accession>
<reference evidence="3" key="1">
    <citation type="submission" date="2016-10" db="EMBL/GenBank/DDBJ databases">
        <authorList>
            <person name="Varghese N."/>
            <person name="Submissions S."/>
        </authorList>
    </citation>
    <scope>NUCLEOTIDE SEQUENCE [LARGE SCALE GENOMIC DNA]</scope>
    <source>
        <strain evidence="3">CGMCC 1.7061</strain>
    </source>
</reference>
<evidence type="ECO:0000259" key="1">
    <source>
        <dbReference type="Pfam" id="PF00583"/>
    </source>
</evidence>
<dbReference type="SUPFAM" id="SSF55729">
    <property type="entry name" value="Acyl-CoA N-acyltransferases (Nat)"/>
    <property type="match status" value="1"/>
</dbReference>
<keyword evidence="2" id="KW-0808">Transferase</keyword>
<dbReference type="Pfam" id="PF00583">
    <property type="entry name" value="Acetyltransf_1"/>
    <property type="match status" value="1"/>
</dbReference>
<dbReference type="STRING" id="488535.SAMN04487963_2871"/>
<sequence length="207" mass="22485">MKTLRRWLGPIKRRLMRVVEAKSGIMLHQPVKPGATGVRASAMLALTTKYRQGLALSEGEFLRRTGQGNVLYELFVDGDPVCYGWVGQGGSRVGILHNLKLTVPDRAFYIWDCATLPDHRGRGHFQTLLKGLLECQGASSAAALAAVDTGNTASRKALEKAGFKPMFSYFSLRVGGRVLVSLAIRDGKLMRAQPEFDRVAGNALGAA</sequence>
<evidence type="ECO:0000313" key="3">
    <source>
        <dbReference type="Proteomes" id="UP000198519"/>
    </source>
</evidence>
<dbReference type="EMBL" id="FOUE01000004">
    <property type="protein sequence ID" value="SFM53968.1"/>
    <property type="molecule type" value="Genomic_DNA"/>
</dbReference>
<keyword evidence="3" id="KW-1185">Reference proteome</keyword>
<dbReference type="AlphaFoldDB" id="A0A1I4RNZ9"/>
<evidence type="ECO:0000313" key="2">
    <source>
        <dbReference type="EMBL" id="SFM53968.1"/>
    </source>
</evidence>
<dbReference type="Proteomes" id="UP000198519">
    <property type="component" value="Unassembled WGS sequence"/>
</dbReference>
<organism evidence="2 3">
    <name type="scientific">Marinobacter zhejiangensis</name>
    <dbReference type="NCBI Taxonomy" id="488535"/>
    <lineage>
        <taxon>Bacteria</taxon>
        <taxon>Pseudomonadati</taxon>
        <taxon>Pseudomonadota</taxon>
        <taxon>Gammaproteobacteria</taxon>
        <taxon>Pseudomonadales</taxon>
        <taxon>Marinobacteraceae</taxon>
        <taxon>Marinobacter</taxon>
    </lineage>
</organism>
<proteinExistence type="predicted"/>
<feature type="domain" description="N-acetyltransferase" evidence="1">
    <location>
        <begin position="71"/>
        <end position="163"/>
    </location>
</feature>